<protein>
    <submittedName>
        <fullName evidence="2">Uncharacterized protein</fullName>
    </submittedName>
</protein>
<dbReference type="AlphaFoldDB" id="A0A9D9IBZ5"/>
<name>A0A9D9IBZ5_9SPIO</name>
<dbReference type="EMBL" id="JADIMF010000102">
    <property type="protein sequence ID" value="MBO8469431.1"/>
    <property type="molecule type" value="Genomic_DNA"/>
</dbReference>
<proteinExistence type="predicted"/>
<evidence type="ECO:0000313" key="2">
    <source>
        <dbReference type="EMBL" id="MBO8469431.1"/>
    </source>
</evidence>
<dbReference type="Pfam" id="PF20377">
    <property type="entry name" value="DUF6672"/>
    <property type="match status" value="1"/>
</dbReference>
<gene>
    <name evidence="2" type="ORF">IAA72_06575</name>
</gene>
<comment type="caution">
    <text evidence="2">The sequence shown here is derived from an EMBL/GenBank/DDBJ whole genome shotgun (WGS) entry which is preliminary data.</text>
</comment>
<keyword evidence="1" id="KW-0472">Membrane</keyword>
<evidence type="ECO:0000256" key="1">
    <source>
        <dbReference type="SAM" id="Phobius"/>
    </source>
</evidence>
<dbReference type="InterPro" id="IPR046654">
    <property type="entry name" value="DUF6672"/>
</dbReference>
<keyword evidence="1" id="KW-0812">Transmembrane</keyword>
<accession>A0A9D9IBZ5</accession>
<organism evidence="2 3">
    <name type="scientific">Candidatus Ornithospirochaeta stercoravium</name>
    <dbReference type="NCBI Taxonomy" id="2840897"/>
    <lineage>
        <taxon>Bacteria</taxon>
        <taxon>Pseudomonadati</taxon>
        <taxon>Spirochaetota</taxon>
        <taxon>Spirochaetia</taxon>
        <taxon>Spirochaetales</taxon>
        <taxon>Spirochaetaceae</taxon>
        <taxon>Spirochaetaceae incertae sedis</taxon>
        <taxon>Candidatus Ornithospirochaeta</taxon>
    </lineage>
</organism>
<evidence type="ECO:0000313" key="3">
    <source>
        <dbReference type="Proteomes" id="UP000810292"/>
    </source>
</evidence>
<keyword evidence="1" id="KW-1133">Transmembrane helix</keyword>
<reference evidence="2" key="1">
    <citation type="submission" date="2020-10" db="EMBL/GenBank/DDBJ databases">
        <authorList>
            <person name="Gilroy R."/>
        </authorList>
    </citation>
    <scope>NUCLEOTIDE SEQUENCE</scope>
    <source>
        <strain evidence="2">14700</strain>
    </source>
</reference>
<sequence>MIKGKTAKEIFDLRFFVRLGCIVVIIALAIFLYFYGKQRTLYVDNWSTEINGESYRYLDWAEAEVDDLGKSEFNPRVRRGVQLRGRTHTITIATEDDNFNLIELDPIEFRLPADQSIISLPALVAGLPVEECIQEFIPEVVEIPGVGTPAAAAEEEVVTEDDMFGDMSMDF</sequence>
<reference evidence="2" key="2">
    <citation type="journal article" date="2021" name="PeerJ">
        <title>Extensive microbial diversity within the chicken gut microbiome revealed by metagenomics and culture.</title>
        <authorList>
            <person name="Gilroy R."/>
            <person name="Ravi A."/>
            <person name="Getino M."/>
            <person name="Pursley I."/>
            <person name="Horton D.L."/>
            <person name="Alikhan N.F."/>
            <person name="Baker D."/>
            <person name="Gharbi K."/>
            <person name="Hall N."/>
            <person name="Watson M."/>
            <person name="Adriaenssens E.M."/>
            <person name="Foster-Nyarko E."/>
            <person name="Jarju S."/>
            <person name="Secka A."/>
            <person name="Antonio M."/>
            <person name="Oren A."/>
            <person name="Chaudhuri R.R."/>
            <person name="La Ragione R."/>
            <person name="Hildebrand F."/>
            <person name="Pallen M.J."/>
        </authorList>
    </citation>
    <scope>NUCLEOTIDE SEQUENCE</scope>
    <source>
        <strain evidence="2">14700</strain>
    </source>
</reference>
<dbReference type="Proteomes" id="UP000810292">
    <property type="component" value="Unassembled WGS sequence"/>
</dbReference>
<feature type="transmembrane region" description="Helical" evidence="1">
    <location>
        <begin position="15"/>
        <end position="35"/>
    </location>
</feature>